<evidence type="ECO:0000313" key="3">
    <source>
        <dbReference type="Proteomes" id="UP000295416"/>
    </source>
</evidence>
<dbReference type="Pfam" id="PF14147">
    <property type="entry name" value="Spore_YhaL"/>
    <property type="match status" value="1"/>
</dbReference>
<keyword evidence="1" id="KW-0472">Membrane</keyword>
<accession>A0A4R2P3L9</accession>
<dbReference type="InterPro" id="IPR025428">
    <property type="entry name" value="Spore_YhaL"/>
</dbReference>
<protein>
    <submittedName>
        <fullName evidence="2">Sporulation protein YhaL</fullName>
    </submittedName>
</protein>
<evidence type="ECO:0000313" key="2">
    <source>
        <dbReference type="EMBL" id="TCP29282.1"/>
    </source>
</evidence>
<gene>
    <name evidence="2" type="ORF">EV207_11184</name>
</gene>
<keyword evidence="1" id="KW-0812">Transmembrane</keyword>
<dbReference type="Proteomes" id="UP000295416">
    <property type="component" value="Unassembled WGS sequence"/>
</dbReference>
<sequence>MKNTKRSLIIIALIMFVFILQQLHLLSGIISHLESLPWWMYLVFLGILISAYQFLTLSKEDKEVDQQWIEEQGEVFIKRMREEKKRRHPNNNEA</sequence>
<organism evidence="2 3">
    <name type="scientific">Scopulibacillus darangshiensis</name>
    <dbReference type="NCBI Taxonomy" id="442528"/>
    <lineage>
        <taxon>Bacteria</taxon>
        <taxon>Bacillati</taxon>
        <taxon>Bacillota</taxon>
        <taxon>Bacilli</taxon>
        <taxon>Bacillales</taxon>
        <taxon>Sporolactobacillaceae</taxon>
        <taxon>Scopulibacillus</taxon>
    </lineage>
</organism>
<proteinExistence type="predicted"/>
<keyword evidence="3" id="KW-1185">Reference proteome</keyword>
<reference evidence="2 3" key="1">
    <citation type="submission" date="2019-03" db="EMBL/GenBank/DDBJ databases">
        <title>Genomic Encyclopedia of Type Strains, Phase IV (KMG-IV): sequencing the most valuable type-strain genomes for metagenomic binning, comparative biology and taxonomic classification.</title>
        <authorList>
            <person name="Goeker M."/>
        </authorList>
    </citation>
    <scope>NUCLEOTIDE SEQUENCE [LARGE SCALE GENOMIC DNA]</scope>
    <source>
        <strain evidence="2 3">DSM 19377</strain>
    </source>
</reference>
<dbReference type="RefSeq" id="WP_132745937.1">
    <property type="nucleotide sequence ID" value="NZ_SLXK01000011.1"/>
</dbReference>
<dbReference type="OrthoDB" id="2454520at2"/>
<keyword evidence="1" id="KW-1133">Transmembrane helix</keyword>
<comment type="caution">
    <text evidence="2">The sequence shown here is derived from an EMBL/GenBank/DDBJ whole genome shotgun (WGS) entry which is preliminary data.</text>
</comment>
<name>A0A4R2P3L9_9BACL</name>
<evidence type="ECO:0000256" key="1">
    <source>
        <dbReference type="SAM" id="Phobius"/>
    </source>
</evidence>
<dbReference type="AlphaFoldDB" id="A0A4R2P3L9"/>
<feature type="transmembrane region" description="Helical" evidence="1">
    <location>
        <begin position="38"/>
        <end position="57"/>
    </location>
</feature>
<dbReference type="EMBL" id="SLXK01000011">
    <property type="protein sequence ID" value="TCP29282.1"/>
    <property type="molecule type" value="Genomic_DNA"/>
</dbReference>